<sequence>MSLEKYKHLLAELERMEIYRPSKHRQPFEQGVSTFSNFTLGLGLFLFAILTGLAAYQKWWDELGVGVVNFAVGIGIASILLTLLSLLSPLVLFVWYCRRWKSITYRDLEKAFEHDFDIVESLKQFPVETLSYTKLWLETRVSRFERRMSFFFGSKTAAFSLLFLSLNLVDRVGGFEVLTRTIGHKINAANFGDWLAVWTLAFVLGLSLAALVMRGLTAKYIHQAEIVGLALEARGEHA</sequence>
<keyword evidence="1" id="KW-1133">Transmembrane helix</keyword>
<reference evidence="2" key="1">
    <citation type="submission" date="2021-07" db="EMBL/GenBank/DDBJ databases">
        <authorList>
            <person name="Luelf R.H."/>
        </authorList>
    </citation>
    <scope>NUCLEOTIDE SEQUENCE</scope>
    <source>
        <strain evidence="2">TMW 2.2304</strain>
    </source>
</reference>
<feature type="transmembrane region" description="Helical" evidence="1">
    <location>
        <begin position="68"/>
        <end position="96"/>
    </location>
</feature>
<dbReference type="AlphaFoldDB" id="A0A9X2WYZ9"/>
<proteinExistence type="predicted"/>
<feature type="transmembrane region" description="Helical" evidence="1">
    <location>
        <begin position="150"/>
        <end position="169"/>
    </location>
</feature>
<protein>
    <submittedName>
        <fullName evidence="2">Uncharacterized protein</fullName>
    </submittedName>
</protein>
<keyword evidence="1" id="KW-0472">Membrane</keyword>
<evidence type="ECO:0000256" key="1">
    <source>
        <dbReference type="SAM" id="Phobius"/>
    </source>
</evidence>
<feature type="transmembrane region" description="Helical" evidence="1">
    <location>
        <begin position="35"/>
        <end position="56"/>
    </location>
</feature>
<keyword evidence="1" id="KW-0812">Transmembrane</keyword>
<gene>
    <name evidence="2" type="ORF">KZO87_01335</name>
</gene>
<comment type="caution">
    <text evidence="2">The sequence shown here is derived from an EMBL/GenBank/DDBJ whole genome shotgun (WGS) entry which is preliminary data.</text>
</comment>
<evidence type="ECO:0000313" key="3">
    <source>
        <dbReference type="Proteomes" id="UP001145353"/>
    </source>
</evidence>
<dbReference type="EMBL" id="JAHXDE010000001">
    <property type="protein sequence ID" value="MCT8504019.1"/>
    <property type="molecule type" value="Genomic_DNA"/>
</dbReference>
<dbReference type="Proteomes" id="UP001145353">
    <property type="component" value="Unassembled WGS sequence"/>
</dbReference>
<organism evidence="2 3">
    <name type="scientific">Chromohalobacter moromii</name>
    <dbReference type="NCBI Taxonomy" id="2860329"/>
    <lineage>
        <taxon>Bacteria</taxon>
        <taxon>Pseudomonadati</taxon>
        <taxon>Pseudomonadota</taxon>
        <taxon>Gammaproteobacteria</taxon>
        <taxon>Oceanospirillales</taxon>
        <taxon>Halomonadaceae</taxon>
        <taxon>Chromohalobacter</taxon>
    </lineage>
</organism>
<accession>A0A9X2WYZ9</accession>
<feature type="transmembrane region" description="Helical" evidence="1">
    <location>
        <begin position="195"/>
        <end position="213"/>
    </location>
</feature>
<dbReference type="RefSeq" id="WP_247639466.1">
    <property type="nucleotide sequence ID" value="NZ_JAHXCZ010000001.1"/>
</dbReference>
<keyword evidence="3" id="KW-1185">Reference proteome</keyword>
<evidence type="ECO:0000313" key="2">
    <source>
        <dbReference type="EMBL" id="MCT8504019.1"/>
    </source>
</evidence>
<name>A0A9X2WYZ9_9GAMM</name>
<reference evidence="2" key="2">
    <citation type="journal article" date="2022" name="Syst. Appl. Microbiol.">
        <title>Chromohalobacter moromii sp. nov., a moderately halophilic bacterium isolated from lupine-based moromi fermentation.</title>
        <authorList>
            <person name="Lulf R.H."/>
            <person name="Hilgarth M."/>
            <person name="Ehrmann M.A."/>
        </authorList>
    </citation>
    <scope>NUCLEOTIDE SEQUENCE</scope>
    <source>
        <strain evidence="2">TMW 2.2304</strain>
    </source>
</reference>